<proteinExistence type="predicted"/>
<sequence length="66" mass="7531">ISGINRVKMKIEAEKTTFEVDIVKEGYKAGLNSRIKGKIIDKNTIGEWRYFPVWRPAPLKGKSPQV</sequence>
<name>X1S7R2_9ZZZZ</name>
<dbReference type="AlphaFoldDB" id="X1S7R2"/>
<dbReference type="EMBL" id="BARW01011657">
    <property type="protein sequence ID" value="GAI75151.1"/>
    <property type="molecule type" value="Genomic_DNA"/>
</dbReference>
<gene>
    <name evidence="1" type="ORF">S12H4_22374</name>
</gene>
<organism evidence="1">
    <name type="scientific">marine sediment metagenome</name>
    <dbReference type="NCBI Taxonomy" id="412755"/>
    <lineage>
        <taxon>unclassified sequences</taxon>
        <taxon>metagenomes</taxon>
        <taxon>ecological metagenomes</taxon>
    </lineage>
</organism>
<reference evidence="1" key="1">
    <citation type="journal article" date="2014" name="Front. Microbiol.">
        <title>High frequency of phylogenetically diverse reductive dehalogenase-homologous genes in deep subseafloor sedimentary metagenomes.</title>
        <authorList>
            <person name="Kawai M."/>
            <person name="Futagami T."/>
            <person name="Toyoda A."/>
            <person name="Takaki Y."/>
            <person name="Nishi S."/>
            <person name="Hori S."/>
            <person name="Arai W."/>
            <person name="Tsubouchi T."/>
            <person name="Morono Y."/>
            <person name="Uchiyama I."/>
            <person name="Ito T."/>
            <person name="Fujiyama A."/>
            <person name="Inagaki F."/>
            <person name="Takami H."/>
        </authorList>
    </citation>
    <scope>NUCLEOTIDE SEQUENCE</scope>
    <source>
        <strain evidence="1">Expedition CK06-06</strain>
    </source>
</reference>
<protein>
    <submittedName>
        <fullName evidence="1">Uncharacterized protein</fullName>
    </submittedName>
</protein>
<accession>X1S7R2</accession>
<feature type="non-terminal residue" evidence="1">
    <location>
        <position position="1"/>
    </location>
</feature>
<evidence type="ECO:0000313" key="1">
    <source>
        <dbReference type="EMBL" id="GAI75151.1"/>
    </source>
</evidence>
<comment type="caution">
    <text evidence="1">The sequence shown here is derived from an EMBL/GenBank/DDBJ whole genome shotgun (WGS) entry which is preliminary data.</text>
</comment>